<dbReference type="Proteomes" id="UP001301728">
    <property type="component" value="Unassembled WGS sequence"/>
</dbReference>
<dbReference type="Pfam" id="PF01370">
    <property type="entry name" value="Epimerase"/>
    <property type="match status" value="1"/>
</dbReference>
<dbReference type="SUPFAM" id="SSF51735">
    <property type="entry name" value="NAD(P)-binding Rossmann-fold domains"/>
    <property type="match status" value="1"/>
</dbReference>
<dbReference type="InterPro" id="IPR036291">
    <property type="entry name" value="NAD(P)-bd_dom_sf"/>
</dbReference>
<evidence type="ECO:0000259" key="1">
    <source>
        <dbReference type="Pfam" id="PF01370"/>
    </source>
</evidence>
<dbReference type="EMBL" id="JAYGHT010000119">
    <property type="protein sequence ID" value="MEA5520859.1"/>
    <property type="molecule type" value="Genomic_DNA"/>
</dbReference>
<feature type="non-terminal residue" evidence="2">
    <location>
        <position position="203"/>
    </location>
</feature>
<comment type="caution">
    <text evidence="2">The sequence shown here is derived from an EMBL/GenBank/DDBJ whole genome shotgun (WGS) entry which is preliminary data.</text>
</comment>
<dbReference type="RefSeq" id="WP_323306921.1">
    <property type="nucleotide sequence ID" value="NZ_JAYGHT010000119.1"/>
</dbReference>
<dbReference type="Gene3D" id="3.40.50.720">
    <property type="entry name" value="NAD(P)-binding Rossmann-like Domain"/>
    <property type="match status" value="1"/>
</dbReference>
<sequence length="203" mass="22005">MKLKGKNVLITGAGGFIGQALVKKAIALGCKVRGLEINPMRAEAVRYHFGIEVVNGSILDHNTRAGSLNHIDIVIHTAAIMKESGSMSEFRKANVEAAYQLADEAKRAKAKVFVQLSSVMVYGFDYPENIDEDGALKGENNPYCQTKIEGEHAIMPLNEPPKFGVIIIRPGDVYGPGSEPWVRRPLNVMDKGLFALPDGGKGT</sequence>
<evidence type="ECO:0000313" key="3">
    <source>
        <dbReference type="Proteomes" id="UP001301728"/>
    </source>
</evidence>
<gene>
    <name evidence="2" type="ORF">VB854_18125</name>
</gene>
<name>A0ABU5U142_9CYAN</name>
<dbReference type="InterPro" id="IPR001509">
    <property type="entry name" value="Epimerase_deHydtase"/>
</dbReference>
<reference evidence="2 3" key="1">
    <citation type="submission" date="2023-12" db="EMBL/GenBank/DDBJ databases">
        <title>Baltic Sea Cyanobacteria.</title>
        <authorList>
            <person name="Delbaje E."/>
            <person name="Fewer D.P."/>
            <person name="Shishido T.K."/>
        </authorList>
    </citation>
    <scope>NUCLEOTIDE SEQUENCE [LARGE SCALE GENOMIC DNA]</scope>
    <source>
        <strain evidence="2 3">CCNP 1315</strain>
    </source>
</reference>
<accession>A0ABU5U142</accession>
<evidence type="ECO:0000313" key="2">
    <source>
        <dbReference type="EMBL" id="MEA5520859.1"/>
    </source>
</evidence>
<keyword evidence="3" id="KW-1185">Reference proteome</keyword>
<proteinExistence type="predicted"/>
<organism evidence="2 3">
    <name type="scientific">Limnoraphis robusta CCNP1315</name>
    <dbReference type="NCBI Taxonomy" id="3110306"/>
    <lineage>
        <taxon>Bacteria</taxon>
        <taxon>Bacillati</taxon>
        <taxon>Cyanobacteriota</taxon>
        <taxon>Cyanophyceae</taxon>
        <taxon>Oscillatoriophycideae</taxon>
        <taxon>Oscillatoriales</taxon>
        <taxon>Sirenicapillariaceae</taxon>
        <taxon>Limnoraphis</taxon>
    </lineage>
</organism>
<dbReference type="PANTHER" id="PTHR48079:SF6">
    <property type="entry name" value="NAD(P)-BINDING DOMAIN-CONTAINING PROTEIN-RELATED"/>
    <property type="match status" value="1"/>
</dbReference>
<dbReference type="PANTHER" id="PTHR48079">
    <property type="entry name" value="PROTEIN YEEZ"/>
    <property type="match status" value="1"/>
</dbReference>
<feature type="domain" description="NAD-dependent epimerase/dehydratase" evidence="1">
    <location>
        <begin position="8"/>
        <end position="177"/>
    </location>
</feature>
<protein>
    <submittedName>
        <fullName evidence="2">NAD-dependent epimerase/dehydratase family protein</fullName>
    </submittedName>
</protein>
<dbReference type="InterPro" id="IPR051783">
    <property type="entry name" value="NAD(P)-dependent_oxidoreduct"/>
</dbReference>